<dbReference type="FunCoup" id="B4JDJ9">
    <property type="interactions" value="2"/>
</dbReference>
<dbReference type="SUPFAM" id="SSF55729">
    <property type="entry name" value="Acyl-CoA N-acyltransferases (Nat)"/>
    <property type="match status" value="1"/>
</dbReference>
<keyword evidence="3" id="KW-1185">Reference proteome</keyword>
<proteinExistence type="predicted"/>
<dbReference type="AlphaFoldDB" id="B4JDJ9"/>
<dbReference type="GO" id="GO:0016747">
    <property type="term" value="F:acyltransferase activity, transferring groups other than amino-acyl groups"/>
    <property type="evidence" value="ECO:0007669"/>
    <property type="project" value="InterPro"/>
</dbReference>
<dbReference type="Gene3D" id="3.40.630.30">
    <property type="match status" value="2"/>
</dbReference>
<dbReference type="STRING" id="7222.B4JDJ9"/>
<reference evidence="2 3" key="1">
    <citation type="journal article" date="2007" name="Nature">
        <title>Evolution of genes and genomes on the Drosophila phylogeny.</title>
        <authorList>
            <consortium name="Drosophila 12 Genomes Consortium"/>
            <person name="Clark A.G."/>
            <person name="Eisen M.B."/>
            <person name="Smith D.R."/>
            <person name="Bergman C.M."/>
            <person name="Oliver B."/>
            <person name="Markow T.A."/>
            <person name="Kaufman T.C."/>
            <person name="Kellis M."/>
            <person name="Gelbart W."/>
            <person name="Iyer V.N."/>
            <person name="Pollard D.A."/>
            <person name="Sackton T.B."/>
            <person name="Larracuente A.M."/>
            <person name="Singh N.D."/>
            <person name="Abad J.P."/>
            <person name="Abt D.N."/>
            <person name="Adryan B."/>
            <person name="Aguade M."/>
            <person name="Akashi H."/>
            <person name="Anderson W.W."/>
            <person name="Aquadro C.F."/>
            <person name="Ardell D.H."/>
            <person name="Arguello R."/>
            <person name="Artieri C.G."/>
            <person name="Barbash D.A."/>
            <person name="Barker D."/>
            <person name="Barsanti P."/>
            <person name="Batterham P."/>
            <person name="Batzoglou S."/>
            <person name="Begun D."/>
            <person name="Bhutkar A."/>
            <person name="Blanco E."/>
            <person name="Bosak S.A."/>
            <person name="Bradley R.K."/>
            <person name="Brand A.D."/>
            <person name="Brent M.R."/>
            <person name="Brooks A.N."/>
            <person name="Brown R.H."/>
            <person name="Butlin R.K."/>
            <person name="Caggese C."/>
            <person name="Calvi B.R."/>
            <person name="Bernardo de Carvalho A."/>
            <person name="Caspi A."/>
            <person name="Castrezana S."/>
            <person name="Celniker S.E."/>
            <person name="Chang J.L."/>
            <person name="Chapple C."/>
            <person name="Chatterji S."/>
            <person name="Chinwalla A."/>
            <person name="Civetta A."/>
            <person name="Clifton S.W."/>
            <person name="Comeron J.M."/>
            <person name="Costello J.C."/>
            <person name="Coyne J.A."/>
            <person name="Daub J."/>
            <person name="David R.G."/>
            <person name="Delcher A.L."/>
            <person name="Delehaunty K."/>
            <person name="Do C.B."/>
            <person name="Ebling H."/>
            <person name="Edwards K."/>
            <person name="Eickbush T."/>
            <person name="Evans J.D."/>
            <person name="Filipski A."/>
            <person name="Findeiss S."/>
            <person name="Freyhult E."/>
            <person name="Fulton L."/>
            <person name="Fulton R."/>
            <person name="Garcia A.C."/>
            <person name="Gardiner A."/>
            <person name="Garfield D.A."/>
            <person name="Garvin B.E."/>
            <person name="Gibson G."/>
            <person name="Gilbert D."/>
            <person name="Gnerre S."/>
            <person name="Godfrey J."/>
            <person name="Good R."/>
            <person name="Gotea V."/>
            <person name="Gravely B."/>
            <person name="Greenberg A.J."/>
            <person name="Griffiths-Jones S."/>
            <person name="Gross S."/>
            <person name="Guigo R."/>
            <person name="Gustafson E.A."/>
            <person name="Haerty W."/>
            <person name="Hahn M.W."/>
            <person name="Halligan D.L."/>
            <person name="Halpern A.L."/>
            <person name="Halter G.M."/>
            <person name="Han M.V."/>
            <person name="Heger A."/>
            <person name="Hillier L."/>
            <person name="Hinrichs A.S."/>
            <person name="Holmes I."/>
            <person name="Hoskins R.A."/>
            <person name="Hubisz M.J."/>
            <person name="Hultmark D."/>
            <person name="Huntley M.A."/>
            <person name="Jaffe D.B."/>
            <person name="Jagadeeshan S."/>
            <person name="Jeck W.R."/>
            <person name="Johnson J."/>
            <person name="Jones C.D."/>
            <person name="Jordan W.C."/>
            <person name="Karpen G.H."/>
            <person name="Kataoka E."/>
            <person name="Keightley P.D."/>
            <person name="Kheradpour P."/>
            <person name="Kirkness E.F."/>
            <person name="Koerich L.B."/>
            <person name="Kristiansen K."/>
            <person name="Kudrna D."/>
            <person name="Kulathinal R.J."/>
            <person name="Kumar S."/>
            <person name="Kwok R."/>
            <person name="Lander E."/>
            <person name="Langley C.H."/>
            <person name="Lapoint R."/>
            <person name="Lazzaro B.P."/>
            <person name="Lee S.J."/>
            <person name="Levesque L."/>
            <person name="Li R."/>
            <person name="Lin C.F."/>
            <person name="Lin M.F."/>
            <person name="Lindblad-Toh K."/>
            <person name="Llopart A."/>
            <person name="Long M."/>
            <person name="Low L."/>
            <person name="Lozovsky E."/>
            <person name="Lu J."/>
            <person name="Luo M."/>
            <person name="Machado C.A."/>
            <person name="Makalowski W."/>
            <person name="Marzo M."/>
            <person name="Matsuda M."/>
            <person name="Matzkin L."/>
            <person name="McAllister B."/>
            <person name="McBride C.S."/>
            <person name="McKernan B."/>
            <person name="McKernan K."/>
            <person name="Mendez-Lago M."/>
            <person name="Minx P."/>
            <person name="Mollenhauer M.U."/>
            <person name="Montooth K."/>
            <person name="Mount S.M."/>
            <person name="Mu X."/>
            <person name="Myers E."/>
            <person name="Negre B."/>
            <person name="Newfeld S."/>
            <person name="Nielsen R."/>
            <person name="Noor M.A."/>
            <person name="O'Grady P."/>
            <person name="Pachter L."/>
            <person name="Papaceit M."/>
            <person name="Parisi M.J."/>
            <person name="Parisi M."/>
            <person name="Parts L."/>
            <person name="Pedersen J.S."/>
            <person name="Pesole G."/>
            <person name="Phillippy A.M."/>
            <person name="Ponting C.P."/>
            <person name="Pop M."/>
            <person name="Porcelli D."/>
            <person name="Powell J.R."/>
            <person name="Prohaska S."/>
            <person name="Pruitt K."/>
            <person name="Puig M."/>
            <person name="Quesneville H."/>
            <person name="Ram K.R."/>
            <person name="Rand D."/>
            <person name="Rasmussen M.D."/>
            <person name="Reed L.K."/>
            <person name="Reenan R."/>
            <person name="Reily A."/>
            <person name="Remington K.A."/>
            <person name="Rieger T.T."/>
            <person name="Ritchie M.G."/>
            <person name="Robin C."/>
            <person name="Rogers Y.H."/>
            <person name="Rohde C."/>
            <person name="Rozas J."/>
            <person name="Rubenfield M.J."/>
            <person name="Ruiz A."/>
            <person name="Russo S."/>
            <person name="Salzberg S.L."/>
            <person name="Sanchez-Gracia A."/>
            <person name="Saranga D.J."/>
            <person name="Sato H."/>
            <person name="Schaeffer S.W."/>
            <person name="Schatz M.C."/>
            <person name="Schlenke T."/>
            <person name="Schwartz R."/>
            <person name="Segarra C."/>
            <person name="Singh R.S."/>
            <person name="Sirot L."/>
            <person name="Sirota M."/>
            <person name="Sisneros N.B."/>
            <person name="Smith C.D."/>
            <person name="Smith T.F."/>
            <person name="Spieth J."/>
            <person name="Stage D.E."/>
            <person name="Stark A."/>
            <person name="Stephan W."/>
            <person name="Strausberg R.L."/>
            <person name="Strempel S."/>
            <person name="Sturgill D."/>
            <person name="Sutton G."/>
            <person name="Sutton G.G."/>
            <person name="Tao W."/>
            <person name="Teichmann S."/>
            <person name="Tobari Y.N."/>
            <person name="Tomimura Y."/>
            <person name="Tsolas J.M."/>
            <person name="Valente V.L."/>
            <person name="Venter E."/>
            <person name="Venter J.C."/>
            <person name="Vicario S."/>
            <person name="Vieira F.G."/>
            <person name="Vilella A.J."/>
            <person name="Villasante A."/>
            <person name="Walenz B."/>
            <person name="Wang J."/>
            <person name="Wasserman M."/>
            <person name="Watts T."/>
            <person name="Wilson D."/>
            <person name="Wilson R.K."/>
            <person name="Wing R.A."/>
            <person name="Wolfner M.F."/>
            <person name="Wong A."/>
            <person name="Wong G.K."/>
            <person name="Wu C.I."/>
            <person name="Wu G."/>
            <person name="Yamamoto D."/>
            <person name="Yang H.P."/>
            <person name="Yang S.P."/>
            <person name="Yorke J.A."/>
            <person name="Yoshida K."/>
            <person name="Zdobnov E."/>
            <person name="Zhang P."/>
            <person name="Zhang Y."/>
            <person name="Zimin A.V."/>
            <person name="Baldwin J."/>
            <person name="Abdouelleil A."/>
            <person name="Abdulkadir J."/>
            <person name="Abebe A."/>
            <person name="Abera B."/>
            <person name="Abreu J."/>
            <person name="Acer S.C."/>
            <person name="Aftuck L."/>
            <person name="Alexander A."/>
            <person name="An P."/>
            <person name="Anderson E."/>
            <person name="Anderson S."/>
            <person name="Arachi H."/>
            <person name="Azer M."/>
            <person name="Bachantsang P."/>
            <person name="Barry A."/>
            <person name="Bayul T."/>
            <person name="Berlin A."/>
            <person name="Bessette D."/>
            <person name="Bloom T."/>
            <person name="Blye J."/>
            <person name="Boguslavskiy L."/>
            <person name="Bonnet C."/>
            <person name="Boukhgalter B."/>
            <person name="Bourzgui I."/>
            <person name="Brown A."/>
            <person name="Cahill P."/>
            <person name="Channer S."/>
            <person name="Cheshatsang Y."/>
            <person name="Chuda L."/>
            <person name="Citroen M."/>
            <person name="Collymore A."/>
            <person name="Cooke P."/>
            <person name="Costello M."/>
            <person name="D'Aco K."/>
            <person name="Daza R."/>
            <person name="De Haan G."/>
            <person name="DeGray S."/>
            <person name="DeMaso C."/>
            <person name="Dhargay N."/>
            <person name="Dooley K."/>
            <person name="Dooley E."/>
            <person name="Doricent M."/>
            <person name="Dorje P."/>
            <person name="Dorjee K."/>
            <person name="Dupes A."/>
            <person name="Elong R."/>
            <person name="Falk J."/>
            <person name="Farina A."/>
            <person name="Faro S."/>
            <person name="Ferguson D."/>
            <person name="Fisher S."/>
            <person name="Foley C.D."/>
            <person name="Franke A."/>
            <person name="Friedrich D."/>
            <person name="Gadbois L."/>
            <person name="Gearin G."/>
            <person name="Gearin C.R."/>
            <person name="Giannoukos G."/>
            <person name="Goode T."/>
            <person name="Graham J."/>
            <person name="Grandbois E."/>
            <person name="Grewal S."/>
            <person name="Gyaltsen K."/>
            <person name="Hafez N."/>
            <person name="Hagos B."/>
            <person name="Hall J."/>
            <person name="Henson C."/>
            <person name="Hollinger A."/>
            <person name="Honan T."/>
            <person name="Huard M.D."/>
            <person name="Hughes L."/>
            <person name="Hurhula B."/>
            <person name="Husby M.E."/>
            <person name="Kamat A."/>
            <person name="Kanga B."/>
            <person name="Kashin S."/>
            <person name="Khazanovich D."/>
            <person name="Kisner P."/>
            <person name="Lance K."/>
            <person name="Lara M."/>
            <person name="Lee W."/>
            <person name="Lennon N."/>
            <person name="Letendre F."/>
            <person name="LeVine R."/>
            <person name="Lipovsky A."/>
            <person name="Liu X."/>
            <person name="Liu J."/>
            <person name="Liu S."/>
            <person name="Lokyitsang T."/>
            <person name="Lokyitsang Y."/>
            <person name="Lubonja R."/>
            <person name="Lui A."/>
            <person name="MacDonald P."/>
            <person name="Magnisalis V."/>
            <person name="Maru K."/>
            <person name="Matthews C."/>
            <person name="McCusker W."/>
            <person name="McDonough S."/>
            <person name="Mehta T."/>
            <person name="Meldrim J."/>
            <person name="Meneus L."/>
            <person name="Mihai O."/>
            <person name="Mihalev A."/>
            <person name="Mihova T."/>
            <person name="Mittelman R."/>
            <person name="Mlenga V."/>
            <person name="Montmayeur A."/>
            <person name="Mulrain L."/>
            <person name="Navidi A."/>
            <person name="Naylor J."/>
            <person name="Negash T."/>
            <person name="Nguyen T."/>
            <person name="Nguyen N."/>
            <person name="Nicol R."/>
            <person name="Norbu C."/>
            <person name="Norbu N."/>
            <person name="Novod N."/>
            <person name="O'Neill B."/>
            <person name="Osman S."/>
            <person name="Markiewicz E."/>
            <person name="Oyono O.L."/>
            <person name="Patti C."/>
            <person name="Phunkhang P."/>
            <person name="Pierre F."/>
            <person name="Priest M."/>
            <person name="Raghuraman S."/>
            <person name="Rege F."/>
            <person name="Reyes R."/>
            <person name="Rise C."/>
            <person name="Rogov P."/>
            <person name="Ross K."/>
            <person name="Ryan E."/>
            <person name="Settipalli S."/>
            <person name="Shea T."/>
            <person name="Sherpa N."/>
            <person name="Shi L."/>
            <person name="Shih D."/>
            <person name="Sparrow T."/>
            <person name="Spaulding J."/>
            <person name="Stalker J."/>
            <person name="Stange-Thomann N."/>
            <person name="Stavropoulos S."/>
            <person name="Stone C."/>
            <person name="Strader C."/>
            <person name="Tesfaye S."/>
            <person name="Thomson T."/>
            <person name="Thoulutsang Y."/>
            <person name="Thoulutsang D."/>
            <person name="Topham K."/>
            <person name="Topping I."/>
            <person name="Tsamla T."/>
            <person name="Vassiliev H."/>
            <person name="Vo A."/>
            <person name="Wangchuk T."/>
            <person name="Wangdi T."/>
            <person name="Weiand M."/>
            <person name="Wilkinson J."/>
            <person name="Wilson A."/>
            <person name="Yadav S."/>
            <person name="Young G."/>
            <person name="Yu Q."/>
            <person name="Zembek L."/>
            <person name="Zhong D."/>
            <person name="Zimmer A."/>
            <person name="Zwirko Z."/>
            <person name="Jaffe D.B."/>
            <person name="Alvarez P."/>
            <person name="Brockman W."/>
            <person name="Butler J."/>
            <person name="Chin C."/>
            <person name="Gnerre S."/>
            <person name="Grabherr M."/>
            <person name="Kleber M."/>
            <person name="Mauceli E."/>
            <person name="MacCallum I."/>
        </authorList>
    </citation>
    <scope>NUCLEOTIDE SEQUENCE [LARGE SCALE GENOMIC DNA]</scope>
    <source>
        <strain evidence="3">Tucson 15287-2541.00</strain>
    </source>
</reference>
<feature type="domain" description="GCN5-related N-acetyltransferase Rv2170-like" evidence="1">
    <location>
        <begin position="188"/>
        <end position="272"/>
    </location>
</feature>
<gene>
    <name evidence="2" type="primary">Dgri\GH11202</name>
    <name evidence="2" type="ORF">Dgri_GH11202</name>
</gene>
<dbReference type="eggNOG" id="ENOG502RFRQ">
    <property type="taxonomic scope" value="Eukaryota"/>
</dbReference>
<dbReference type="OMA" id="WPKHCVG"/>
<dbReference type="PANTHER" id="PTHR20958:SF10">
    <property type="entry name" value="GH05617P-RELATED"/>
    <property type="match status" value="1"/>
</dbReference>
<dbReference type="InterPro" id="IPR053225">
    <property type="entry name" value="Acyl-CoA_N-acyltransferase"/>
</dbReference>
<dbReference type="SMR" id="B4JDJ9"/>
<dbReference type="PhylomeDB" id="B4JDJ9"/>
<dbReference type="EMBL" id="CH916368">
    <property type="protein sequence ID" value="EDW03369.1"/>
    <property type="molecule type" value="Genomic_DNA"/>
</dbReference>
<evidence type="ECO:0000259" key="1">
    <source>
        <dbReference type="Pfam" id="PF08445"/>
    </source>
</evidence>
<protein>
    <submittedName>
        <fullName evidence="2">GH11202</fullName>
    </submittedName>
</protein>
<accession>B4JDJ9</accession>
<dbReference type="InterPro" id="IPR013653">
    <property type="entry name" value="GCN5-like_dom"/>
</dbReference>
<dbReference type="HOGENOM" id="CLU_058697_0_1_1"/>
<evidence type="ECO:0000313" key="2">
    <source>
        <dbReference type="EMBL" id="EDW03369.1"/>
    </source>
</evidence>
<name>B4JDJ9_DROGR</name>
<sequence>MTAQLTTITETADLKALRELYEQEWPKHCVGHFWLDNYVHWLAKEPQLKHLKFYTLNGDWRRDGLFILVHRYQLFFSNLSRQRTPELRSALGLLNWTVGYKVSALHQTHHSIYKEFQVERGLCLEREMKTIMYRLPCEKANELQINCPFGYYLDSVRLEHADLINDRWSARHPGSLKLIQLLIENNTSVGLYEQKTDQLCAWCLRLQSGFLGALEVLPTHQRRGFGMLIVAAISKDIACDLNQDVTALVNIQNPTACRVFDKLDFELLSDEHYFWSMCLPRADGSIKWPANE</sequence>
<organism evidence="3">
    <name type="scientific">Drosophila grimshawi</name>
    <name type="common">Hawaiian fruit fly</name>
    <name type="synonym">Idiomyia grimshawi</name>
    <dbReference type="NCBI Taxonomy" id="7222"/>
    <lineage>
        <taxon>Eukaryota</taxon>
        <taxon>Metazoa</taxon>
        <taxon>Ecdysozoa</taxon>
        <taxon>Arthropoda</taxon>
        <taxon>Hexapoda</taxon>
        <taxon>Insecta</taxon>
        <taxon>Pterygota</taxon>
        <taxon>Neoptera</taxon>
        <taxon>Endopterygota</taxon>
        <taxon>Diptera</taxon>
        <taxon>Brachycera</taxon>
        <taxon>Muscomorpha</taxon>
        <taxon>Ephydroidea</taxon>
        <taxon>Drosophilidae</taxon>
        <taxon>Drosophila</taxon>
        <taxon>Hawaiian Drosophila</taxon>
    </lineage>
</organism>
<dbReference type="InParanoid" id="B4JDJ9"/>
<evidence type="ECO:0000313" key="3">
    <source>
        <dbReference type="Proteomes" id="UP000001070"/>
    </source>
</evidence>
<dbReference type="InterPro" id="IPR016181">
    <property type="entry name" value="Acyl_CoA_acyltransferase"/>
</dbReference>
<dbReference type="OrthoDB" id="61870at2759"/>
<dbReference type="KEGG" id="dgr:6562000"/>
<dbReference type="Pfam" id="PF08445">
    <property type="entry name" value="FR47"/>
    <property type="match status" value="1"/>
</dbReference>
<dbReference type="Proteomes" id="UP000001070">
    <property type="component" value="Unassembled WGS sequence"/>
</dbReference>
<dbReference type="PANTHER" id="PTHR20958">
    <property type="entry name" value="GLYCINE N-ACYLTRANSFERASE-LIKE PROTEIN"/>
    <property type="match status" value="1"/>
</dbReference>